<gene>
    <name evidence="2" type="ORF">pgond44_01055</name>
</gene>
<dbReference type="EMBL" id="APLF01000001">
    <property type="protein sequence ID" value="EMY82667.1"/>
    <property type="molecule type" value="Genomic_DNA"/>
</dbReference>
<dbReference type="eggNOG" id="ENOG50313I2">
    <property type="taxonomic scope" value="Bacteria"/>
</dbReference>
<dbReference type="PROSITE" id="PS51257">
    <property type="entry name" value="PROKAR_LIPOPROTEIN"/>
    <property type="match status" value="1"/>
</dbReference>
<dbReference type="PATRIC" id="fig|1189619.4.peg.216"/>
<dbReference type="Proteomes" id="UP000012317">
    <property type="component" value="Unassembled WGS sequence"/>
</dbReference>
<evidence type="ECO:0000313" key="3">
    <source>
        <dbReference type="Proteomes" id="UP000012317"/>
    </source>
</evidence>
<proteinExistence type="predicted"/>
<evidence type="ECO:0000256" key="1">
    <source>
        <dbReference type="SAM" id="SignalP"/>
    </source>
</evidence>
<dbReference type="Pfam" id="PF14109">
    <property type="entry name" value="GldH_lipo"/>
    <property type="match status" value="1"/>
</dbReference>
<feature type="chain" id="PRO_5004113679" evidence="1">
    <location>
        <begin position="21"/>
        <end position="165"/>
    </location>
</feature>
<dbReference type="AlphaFoldDB" id="N1WZQ9"/>
<feature type="signal peptide" evidence="1">
    <location>
        <begin position="1"/>
        <end position="20"/>
    </location>
</feature>
<keyword evidence="3" id="KW-1185">Reference proteome</keyword>
<dbReference type="RefSeq" id="WP_003434970.1">
    <property type="nucleotide sequence ID" value="NZ_APLF01000001.1"/>
</dbReference>
<comment type="caution">
    <text evidence="2">The sequence shown here is derived from an EMBL/GenBank/DDBJ whole genome shotgun (WGS) entry which is preliminary data.</text>
</comment>
<protein>
    <submittedName>
        <fullName evidence="2">Gliding motility-associated lipoprotein GldH</fullName>
    </submittedName>
</protein>
<organism evidence="2 3">
    <name type="scientific">Psychroflexus gondwanensis ACAM 44</name>
    <dbReference type="NCBI Taxonomy" id="1189619"/>
    <lineage>
        <taxon>Bacteria</taxon>
        <taxon>Pseudomonadati</taxon>
        <taxon>Bacteroidota</taxon>
        <taxon>Flavobacteriia</taxon>
        <taxon>Flavobacteriales</taxon>
        <taxon>Flavobacteriaceae</taxon>
        <taxon>Psychroflexus</taxon>
    </lineage>
</organism>
<dbReference type="STRING" id="1189619.pgond44_01055"/>
<dbReference type="InterPro" id="IPR020018">
    <property type="entry name" value="Motility-assoc_lipoprot_GldH"/>
</dbReference>
<name>N1WZQ9_9FLAO</name>
<accession>N1WZQ9</accession>
<keyword evidence="2" id="KW-0449">Lipoprotein</keyword>
<keyword evidence="1" id="KW-0732">Signal</keyword>
<dbReference type="NCBIfam" id="TIGR03511">
    <property type="entry name" value="GldH_lipo"/>
    <property type="match status" value="1"/>
</dbReference>
<sequence length="165" mass="19137">MPTRNLLLLFILFFSFVACDNQLAFSDYRSFTKGWENTDTLEYSFEAPDTVNPYHLFFNTRVNQDYEFNNLFLIAYIQFPNGMQIGDTLEYEMAYPDGELMGEGFGSVKESKLWYKSGVTFSEEGTYTVKINQVMRKFGKVEALDTLKGIMDFGIHIETIPKQEN</sequence>
<evidence type="ECO:0000313" key="2">
    <source>
        <dbReference type="EMBL" id="EMY82667.1"/>
    </source>
</evidence>
<reference evidence="2 3" key="1">
    <citation type="journal article" date="2014" name="Genome Biol. Evol.">
        <title>Extensive gene acquisition in the extremely psychrophilic bacterial species Psychroflexus torquis and the link to sea-ice ecosystem specialism.</title>
        <authorList>
            <person name="Feng S."/>
            <person name="Powell S.M."/>
            <person name="Wilson R."/>
            <person name="Bowman J.P."/>
        </authorList>
    </citation>
    <scope>NUCLEOTIDE SEQUENCE [LARGE SCALE GENOMIC DNA]</scope>
    <source>
        <strain evidence="2 3">ACAM 44</strain>
    </source>
</reference>